<name>A0A6J1RVP7_FRAOC</name>
<dbReference type="SMART" id="SM00225">
    <property type="entry name" value="BTB"/>
    <property type="match status" value="1"/>
</dbReference>
<proteinExistence type="predicted"/>
<dbReference type="InterPro" id="IPR011333">
    <property type="entry name" value="SKP1/BTB/POZ_sf"/>
</dbReference>
<dbReference type="PROSITE" id="PS50097">
    <property type="entry name" value="BTB"/>
    <property type="match status" value="1"/>
</dbReference>
<evidence type="ECO:0000313" key="3">
    <source>
        <dbReference type="RefSeq" id="XP_026273049.1"/>
    </source>
</evidence>
<dbReference type="OrthoDB" id="684045at2759"/>
<dbReference type="CDD" id="cd18186">
    <property type="entry name" value="BTB_POZ_ZBTB_KLHL-like"/>
    <property type="match status" value="1"/>
</dbReference>
<dbReference type="Gene3D" id="3.30.710.10">
    <property type="entry name" value="Potassium Channel Kv1.1, Chain A"/>
    <property type="match status" value="1"/>
</dbReference>
<dbReference type="KEGG" id="foc:113202831"/>
<dbReference type="InterPro" id="IPR000210">
    <property type="entry name" value="BTB/POZ_dom"/>
</dbReference>
<feature type="domain" description="BTB" evidence="1">
    <location>
        <begin position="203"/>
        <end position="270"/>
    </location>
</feature>
<dbReference type="SUPFAM" id="SSF54695">
    <property type="entry name" value="POZ domain"/>
    <property type="match status" value="1"/>
</dbReference>
<evidence type="ECO:0000313" key="2">
    <source>
        <dbReference type="Proteomes" id="UP000504606"/>
    </source>
</evidence>
<dbReference type="Proteomes" id="UP000504606">
    <property type="component" value="Unplaced"/>
</dbReference>
<reference evidence="3" key="1">
    <citation type="submission" date="2025-08" db="UniProtKB">
        <authorList>
            <consortium name="RefSeq"/>
        </authorList>
    </citation>
    <scope>IDENTIFICATION</scope>
    <source>
        <tissue evidence="3">Whole organism</tissue>
    </source>
</reference>
<gene>
    <name evidence="3" type="primary">LOC113202831</name>
</gene>
<sequence>MLPPPPSEVRNTSLSPSRLVYYCTDMDTKRVTSTVDVTVAIPFPRRPAVPGGVKISASSFPLVSSDALWTWTIKLEVTEGKPNSYRLKVLCSASDRNKIVTGRSRPSAETIIPWGGYIEYWYPKNTKRFTLSTVGRALDMPYEVFTQEYPYNTYDGYPVEATFKIDLRLTSMQKVKPQPEPAFSGVCLLTKSLDSLLESGLMSDVKLCTDGQEIPAHCCILAARSEFFKVKFKPEWDGIGNALVDVSDVSVPTLKEMLRYIYTGSLGKNVDMTKLLIAADQYLVTDLCNEVKERLKYSLESNSSTAPSVCCNLLKTSATNNSPSLRRVVLQYLQAHREQIMKSKEWEEFQIGNRQVAAEAVLDMYNLRD</sequence>
<organism evidence="2 3">
    <name type="scientific">Frankliniella occidentalis</name>
    <name type="common">Western flower thrips</name>
    <name type="synonym">Euthrips occidentalis</name>
    <dbReference type="NCBI Taxonomy" id="133901"/>
    <lineage>
        <taxon>Eukaryota</taxon>
        <taxon>Metazoa</taxon>
        <taxon>Ecdysozoa</taxon>
        <taxon>Arthropoda</taxon>
        <taxon>Hexapoda</taxon>
        <taxon>Insecta</taxon>
        <taxon>Pterygota</taxon>
        <taxon>Neoptera</taxon>
        <taxon>Paraneoptera</taxon>
        <taxon>Thysanoptera</taxon>
        <taxon>Terebrantia</taxon>
        <taxon>Thripoidea</taxon>
        <taxon>Thripidae</taxon>
        <taxon>Frankliniella</taxon>
    </lineage>
</organism>
<protein>
    <submittedName>
        <fullName evidence="3">Uncharacterized protein LOC113202831</fullName>
    </submittedName>
</protein>
<dbReference type="RefSeq" id="XP_026273049.1">
    <property type="nucleotide sequence ID" value="XM_026417264.2"/>
</dbReference>
<dbReference type="AlphaFoldDB" id="A0A6J1RVP7"/>
<dbReference type="Pfam" id="PF00651">
    <property type="entry name" value="BTB"/>
    <property type="match status" value="1"/>
</dbReference>
<dbReference type="GeneID" id="113202831"/>
<evidence type="ECO:0000259" key="1">
    <source>
        <dbReference type="PROSITE" id="PS50097"/>
    </source>
</evidence>
<keyword evidence="2" id="KW-1185">Reference proteome</keyword>
<dbReference type="PANTHER" id="PTHR24413">
    <property type="entry name" value="SPECKLE-TYPE POZ PROTEIN"/>
    <property type="match status" value="1"/>
</dbReference>
<accession>A0A6J1RVP7</accession>